<dbReference type="Gene3D" id="2.150.10.10">
    <property type="entry name" value="Serralysin-like metalloprotease, C-terminal"/>
    <property type="match status" value="18"/>
</dbReference>
<dbReference type="EMBL" id="JACOOZ010000007">
    <property type="protein sequence ID" value="MBC5668415.1"/>
    <property type="molecule type" value="Genomic_DNA"/>
</dbReference>
<evidence type="ECO:0000256" key="2">
    <source>
        <dbReference type="ARBA" id="ARBA00004613"/>
    </source>
</evidence>
<accession>A0ABR7F6M2</accession>
<dbReference type="PROSITE" id="PS00330">
    <property type="entry name" value="HEMOLYSIN_CALCIUM"/>
    <property type="match status" value="16"/>
</dbReference>
<keyword evidence="5" id="KW-0677">Repeat</keyword>
<comment type="subcellular location">
    <subcellularLocation>
        <location evidence="1">Membrane</location>
    </subcellularLocation>
    <subcellularLocation>
        <location evidence="2">Secreted</location>
    </subcellularLocation>
</comment>
<evidence type="ECO:0000256" key="7">
    <source>
        <dbReference type="ARBA" id="ARBA00023136"/>
    </source>
</evidence>
<keyword evidence="10" id="KW-1185">Reference proteome</keyword>
<dbReference type="InterPro" id="IPR011049">
    <property type="entry name" value="Serralysin-like_metalloprot_C"/>
</dbReference>
<evidence type="ECO:0000313" key="9">
    <source>
        <dbReference type="EMBL" id="MBC5668415.1"/>
    </source>
</evidence>
<dbReference type="PANTHER" id="PTHR38340">
    <property type="entry name" value="S-LAYER PROTEIN"/>
    <property type="match status" value="1"/>
</dbReference>
<keyword evidence="3" id="KW-0964">Secreted</keyword>
<evidence type="ECO:0000259" key="8">
    <source>
        <dbReference type="PROSITE" id="PS50042"/>
    </source>
</evidence>
<evidence type="ECO:0000256" key="4">
    <source>
        <dbReference type="ARBA" id="ARBA00022656"/>
    </source>
</evidence>
<dbReference type="Proteomes" id="UP000597877">
    <property type="component" value="Unassembled WGS sequence"/>
</dbReference>
<dbReference type="InterPro" id="IPR001343">
    <property type="entry name" value="Hemolysn_Ca-bd"/>
</dbReference>
<dbReference type="PRINTS" id="PR00313">
    <property type="entry name" value="CABNDNGRPT"/>
</dbReference>
<keyword evidence="6" id="KW-0843">Virulence</keyword>
<comment type="caution">
    <text evidence="9">The sequence shown here is derived from an EMBL/GenBank/DDBJ whole genome shotgun (WGS) entry which is preliminary data.</text>
</comment>
<dbReference type="PRINTS" id="PR01488">
    <property type="entry name" value="RTXTOXINA"/>
</dbReference>
<feature type="domain" description="Cyclic nucleotide-binding" evidence="8">
    <location>
        <begin position="1206"/>
        <end position="1247"/>
    </location>
</feature>
<dbReference type="PANTHER" id="PTHR38340:SF1">
    <property type="entry name" value="S-LAYER PROTEIN"/>
    <property type="match status" value="1"/>
</dbReference>
<protein>
    <recommendedName>
        <fullName evidence="8">Cyclic nucleotide-binding domain-containing protein</fullName>
    </recommendedName>
</protein>
<dbReference type="Pfam" id="PF00353">
    <property type="entry name" value="HemolysinCabind"/>
    <property type="match status" value="23"/>
</dbReference>
<evidence type="ECO:0000256" key="6">
    <source>
        <dbReference type="ARBA" id="ARBA00023026"/>
    </source>
</evidence>
<keyword evidence="4" id="KW-0800">Toxin</keyword>
<name>A0ABR7F6M2_9FIRM</name>
<sequence>MSQLAERTIEFIEGYDGLKHDNEGEITESSLVEFTRALEKFLNRESFNGVTGEVLPYCGGAKVGEAWLPLYKVAEALSKEKKYQYISSTELGNLINDKPLGIALGNKIGIENAKLVLYGGKDGLLEIKEGSGVLNLSDYTSKRLMLEVAAGDVKPLMWELNPNKVFLRTEFDALLNNPKVKSIWGESTETIKEIVHNSKRYGFKDEMEAKMFYQEWFAHKTGQFMKDIDITIGYDNNGNIVVYKVDSSKVGGGTSYVTEKDNMDFSRNTKNMDISDAITDIDIKRELGELEKIYNERYKGKVFTESQKSILKDALQKYKELGSPRACKQYATKIAEIEKTLSGISKVSKAVKYAGTVFFVAWGASTIISAAEKYQNGQKEEACKEITGFFAEIAGGSVITGLMEPANLYLAMVAGTAICPAAGVVAFVTLELFEFWVGSKLGECVNDMAYSIFDWFKEALAQRVDPLIVDLDGDGIETISLKNNVHFDFDGDKSAEAMGWVGSDDGLLVFDENGNGKIDGGNELFGNASSISEDEIAANGFLALANYDNNADGVMDEKDAMYSKIQVWRDVNSNGKTEDGELLSLKQAGIKSINLNYSEQYAVDDMGNEHNQVSTYTDFNGKEFDIHDVWFEMDSVDTVIHNDDYVILEETKDVFALPELKGTGKVNTLHQAMLREKTGKLQNLVKRFANETDEITRRQIVSELVMRWSGVYDVDPYSRGSKMKDARRLEAIEEFLGQEFTHQVGGRNPVEAAAEKLEKAYSQLVDIYYYQLKLQCDYKDLFVGVTFDYDEENEELVFDYAGIGDIVEEINEKNPELAKKKLSDFMDTLYGSGMISKENMDSFIKKVSGIGKDYETIVKCASNDLIKGTDRDDILYGYGGDDLVYGYDGDDILYGGSGEDTLSGGFGDDKLYGDENDDVLYGNHGNDILDGGSGNDTLYGGEGDDTYVYNLYSGDKTIIEDDWEGQETILFGEKIGFSNLNCSINGTDLEISVEECEDKVIVKNFVSGSSYRKINFQFSDGSKINPMDTDLVKDRTKGTEYDDKITVSANGEEINAGSGDDIINGSKEADVIHGGEGRDSIYGAQGNDKLFGENGKDYIRGDAGDDVIYGGEGSDTLIGNEGNDIIYGGDSNDDIRGNEDDDILYGEGGRDTLSGNAGNDTIYGGEGIDTLYGDDGDDFLYGGSGDDTLNGGKGNDILDGGTGNDILNGEAGNDIYIITRGNGNKVINDTAGNSVLKFSEGITVGDLMFSDTNRNFIITIKETGEITTINDIIGSKEGCMLEQFMLQFADGTEIKLDSENGPIRRLEGSDKGQSIYASEMDTKLYGNAGDDYLYGNKGEDILYGGEGSDELRGNAGSDILYGNDGNDYLSGGTENDTLYGGAQNDKLNGDDGDDILYGGSGDDTLNGGKGNDILDGGTGNDILNGEAGNDIYIITRGNGNKVINDTAGNSVLKFSEGITVGDLMFSDTNRNFIITIKETGETITINDIVGSKEGCMLEQFMLQFADGTEIKLDSENGPIRRLEGSDKGQSIYASEMDTKLYGNAGDDYLYGNKGEDILYGGEGSDELRGNAGSDILYGNDGNDYLSGGTENDTLYGGAQNDKLNGDDGEDILYGGSGDDTLNGGKGNDILDGETGNDILNGEAGNDVYIITKGNGDKVINDAAGNSVLKFSEGITVGDLMFSDTNRNFIITIKETGETITINDIISSKEGCMLEQFTLQFADGTSLNLNEKDAPVRVLRGSDEDDYLYAAEVESTLYGGMGDDVLKGNNHNDVLYGDSGNDTLNGKNGNDNIYGGLGDDQLYGDDGDDILYSGLGTDTLHGGNGNDVLYDQGGNNSLKGEAGDDTYVIGKASNKVYVSDSVGENIIQFVDGITLEDLTFTKDKNHLYISAKSTDIDMRINDCIGSEKNANYVLKFDNDVNIRLEDILMGTLESYVLTINGDGVTTTINGDEVIMDGTTKDDIITIENKNTVVKGNLGNDTVVGSVNEDVIFGGEGNDKLNSGKGDDRIFGGNGNDIISGGYGNDTIYGEADNDVIYGGEDNDVMYGGAGNDKLYGEAGDDILYSGSGNDTISGGYGNDILTADSGKNNLSGDKGDDTYIILDENSVNKITDYSGENIIKLPKSVRKEDLQYETTNSDLIINVKGKNTITIERFVNSQDYRNYTLFFDNGEKISLNDENGILRNLVGTNDSDVMHSIFNNSIVNAGDGDDRVYGTNGSDILYGGLGNDTLDGNSGDDILYGELGNDILFGGADDDTLYGNVGKDTLYGGAGDDKLYGGSGDDILFGEEGNDILNGASGTNRLNGASGDDIYEIMGSQITTISDNKGSNFIKYLDKISINDLIFERVLNDLVIKCNKNNSKVIISNYCYDETYRMYTLMLNDGTKINLNGEEGYLKALFGTEEKDTMTAIFDGSTIHGNGGDDRVNGSAFMDVLYGDSGEDCISGNGGDDEIYGGNDNDKLYGDAGNDIVHGDDGNDIIHGGDGDDYLFGDSGDDCINGGNGNDVLDAGAGTDTLNGNDGDDVYIVGRNYDTVYISDINGINTLEFIDDISMDELQCESASADFIINIKDSNTRVVLSNFVYQERHRKFKLKFSNDEVIDILDQNGIARNLEGTNEAETLYVAVPGGSIDAKSGDDVIYGSSLADTLYAGNGYDKIDAGAGDDTLSGGAGDDLLYGRDGNDTIKGDEGNDCIYGGNGDDYINGGNGDDLIYGGNDNDTIYGGTGNDEIYGENGDDIIYPNAGSNYVEGGNGNDIYVIDKSDGITVIADEKGYNTLKFESNINLNDVTFESLLDNLIIKNANTNKIIICKNYNKNSYARQFSAEFADGTVLNADEFRNIIKDRDKIAPFSSLVEPYGEKNNRYKMEGAMIDESKISDAGDVIYNSLNSNMAQLLVDNWSTLSDEAGIAQLKNGANNDDIKIFTDNFWIKKA</sequence>
<reference evidence="9 10" key="1">
    <citation type="submission" date="2020-08" db="EMBL/GenBank/DDBJ databases">
        <title>Genome public.</title>
        <authorList>
            <person name="Liu C."/>
            <person name="Sun Q."/>
        </authorList>
    </citation>
    <scope>NUCLEOTIDE SEQUENCE [LARGE SCALE GENOMIC DNA]</scope>
    <source>
        <strain evidence="9 10">BX4</strain>
    </source>
</reference>
<gene>
    <name evidence="9" type="ORF">H8S00_10500</name>
</gene>
<dbReference type="InterPro" id="IPR018511">
    <property type="entry name" value="Hemolysin-typ_Ca-bd_CS"/>
</dbReference>
<dbReference type="InterPro" id="IPR050557">
    <property type="entry name" value="RTX_toxin/Mannuronan_C5-epim"/>
</dbReference>
<dbReference type="InterPro" id="IPR000595">
    <property type="entry name" value="cNMP-bd_dom"/>
</dbReference>
<organism evidence="9 10">
    <name type="scientific">Eubacterium segne</name>
    <dbReference type="NCBI Taxonomy" id="2763045"/>
    <lineage>
        <taxon>Bacteria</taxon>
        <taxon>Bacillati</taxon>
        <taxon>Bacillota</taxon>
        <taxon>Clostridia</taxon>
        <taxon>Eubacteriales</taxon>
        <taxon>Eubacteriaceae</taxon>
        <taxon>Eubacterium</taxon>
    </lineage>
</organism>
<keyword evidence="7" id="KW-0472">Membrane</keyword>
<dbReference type="Pfam" id="PF06594">
    <property type="entry name" value="HCBP_related"/>
    <property type="match status" value="1"/>
</dbReference>
<feature type="domain" description="Cyclic nucleotide-binding" evidence="8">
    <location>
        <begin position="1638"/>
        <end position="1679"/>
    </location>
</feature>
<evidence type="ECO:0000256" key="5">
    <source>
        <dbReference type="ARBA" id="ARBA00022737"/>
    </source>
</evidence>
<dbReference type="PROSITE" id="PS50042">
    <property type="entry name" value="CNMP_BINDING_3"/>
    <property type="match status" value="3"/>
</dbReference>
<proteinExistence type="predicted"/>
<dbReference type="InterPro" id="IPR010566">
    <property type="entry name" value="Haemolys_ca-bd"/>
</dbReference>
<evidence type="ECO:0000256" key="3">
    <source>
        <dbReference type="ARBA" id="ARBA00022525"/>
    </source>
</evidence>
<dbReference type="RefSeq" id="WP_186840518.1">
    <property type="nucleotide sequence ID" value="NZ_JACOOZ010000007.1"/>
</dbReference>
<evidence type="ECO:0000256" key="1">
    <source>
        <dbReference type="ARBA" id="ARBA00004370"/>
    </source>
</evidence>
<dbReference type="InterPro" id="IPR003995">
    <property type="entry name" value="RTX_toxin_determinant-A"/>
</dbReference>
<feature type="domain" description="Cyclic nucleotide-binding" evidence="8">
    <location>
        <begin position="1422"/>
        <end position="1463"/>
    </location>
</feature>
<evidence type="ECO:0000313" key="10">
    <source>
        <dbReference type="Proteomes" id="UP000597877"/>
    </source>
</evidence>
<dbReference type="SUPFAM" id="SSF51120">
    <property type="entry name" value="beta-Roll"/>
    <property type="match status" value="12"/>
</dbReference>